<comment type="caution">
    <text evidence="2">The sequence shown here is derived from an EMBL/GenBank/DDBJ whole genome shotgun (WGS) entry which is preliminary data.</text>
</comment>
<dbReference type="RefSeq" id="WP_226573277.1">
    <property type="nucleotide sequence ID" value="NZ_BLAY01000002.1"/>
</dbReference>
<dbReference type="Proteomes" id="UP001050975">
    <property type="component" value="Unassembled WGS sequence"/>
</dbReference>
<dbReference type="EMBL" id="BLAY01000002">
    <property type="protein sequence ID" value="GET35552.1"/>
    <property type="molecule type" value="Genomic_DNA"/>
</dbReference>
<sequence>MKIELIRQTKHLLLGGIIVTLGLWTIPAQAQVADAQINAMVDALRQAAPPNKPNDGMFSQWQVLPGIIPSWTKQCVGRELTPAEFESDAAAARNTVSCIVRRELGKQYRVTNNNETASVRNVACWWMTGNTTGCGSGATASYVQRVVNFYQQARASNTPAAPKPATQPSSQQAR</sequence>
<keyword evidence="3" id="KW-1185">Reference proteome</keyword>
<evidence type="ECO:0000256" key="1">
    <source>
        <dbReference type="SAM" id="MobiDB-lite"/>
    </source>
</evidence>
<accession>A0AAV3WYW8</accession>
<evidence type="ECO:0000313" key="2">
    <source>
        <dbReference type="EMBL" id="GET35552.1"/>
    </source>
</evidence>
<evidence type="ECO:0008006" key="4">
    <source>
        <dbReference type="Google" id="ProtNLM"/>
    </source>
</evidence>
<proteinExistence type="predicted"/>
<gene>
    <name evidence="2" type="ORF">MiSe_02940</name>
</gene>
<name>A0AAV3WYW8_9CYAN</name>
<organism evidence="2 3">
    <name type="scientific">Microseira wollei NIES-4236</name>
    <dbReference type="NCBI Taxonomy" id="2530354"/>
    <lineage>
        <taxon>Bacteria</taxon>
        <taxon>Bacillati</taxon>
        <taxon>Cyanobacteriota</taxon>
        <taxon>Cyanophyceae</taxon>
        <taxon>Oscillatoriophycideae</taxon>
        <taxon>Aerosakkonematales</taxon>
        <taxon>Aerosakkonemataceae</taxon>
        <taxon>Microseira</taxon>
    </lineage>
</organism>
<feature type="region of interest" description="Disordered" evidence="1">
    <location>
        <begin position="154"/>
        <end position="174"/>
    </location>
</feature>
<reference evidence="2" key="1">
    <citation type="submission" date="2019-10" db="EMBL/GenBank/DDBJ databases">
        <title>Draft genome sequece of Microseira wollei NIES-4236.</title>
        <authorList>
            <person name="Yamaguchi H."/>
            <person name="Suzuki S."/>
            <person name="Kawachi M."/>
        </authorList>
    </citation>
    <scope>NUCLEOTIDE SEQUENCE</scope>
    <source>
        <strain evidence="2">NIES-4236</strain>
    </source>
</reference>
<protein>
    <recommendedName>
        <fullName evidence="4">Transglycosylase SLT domain-containing protein</fullName>
    </recommendedName>
</protein>
<evidence type="ECO:0000313" key="3">
    <source>
        <dbReference type="Proteomes" id="UP001050975"/>
    </source>
</evidence>
<dbReference type="AlphaFoldDB" id="A0AAV3WYW8"/>